<dbReference type="Gene3D" id="2.30.140.10">
    <property type="entry name" value="Spermidine synthase, tetramerisation domain"/>
    <property type="match status" value="1"/>
</dbReference>
<evidence type="ECO:0000256" key="6">
    <source>
        <dbReference type="PROSITE-ProRule" id="PRU00354"/>
    </source>
</evidence>
<dbReference type="Proteomes" id="UP000555728">
    <property type="component" value="Unassembled WGS sequence"/>
</dbReference>
<protein>
    <recommendedName>
        <fullName evidence="5">Polyamine aminopropyltransferase</fullName>
    </recommendedName>
    <alternativeName>
        <fullName evidence="5">Putrescine aminopropyltransferase</fullName>
        <shortName evidence="5">PAPT</shortName>
    </alternativeName>
    <alternativeName>
        <fullName evidence="5">Spermidine synthase</fullName>
        <shortName evidence="5">SPDS</shortName>
        <shortName evidence="5">SPDSY</shortName>
        <ecNumber evidence="5">2.5.1.16</ecNumber>
    </alternativeName>
</protein>
<keyword evidence="4 5" id="KW-0620">Polyamine biosynthesis</keyword>
<dbReference type="InterPro" id="IPR029063">
    <property type="entry name" value="SAM-dependent_MTases_sf"/>
</dbReference>
<feature type="binding site" evidence="5">
    <location>
        <position position="92"/>
    </location>
    <ligand>
        <name>spermidine</name>
        <dbReference type="ChEBI" id="CHEBI:57834"/>
    </ligand>
</feature>
<dbReference type="EC" id="2.5.1.16" evidence="5"/>
<dbReference type="InterPro" id="IPR001045">
    <property type="entry name" value="Spermi_synthase"/>
</dbReference>
<dbReference type="Pfam" id="PF01564">
    <property type="entry name" value="Spermine_synth"/>
    <property type="match status" value="1"/>
</dbReference>
<proteinExistence type="inferred from homology"/>
<dbReference type="GO" id="GO:0004766">
    <property type="term" value="F:spermidine synthase activity"/>
    <property type="evidence" value="ECO:0007669"/>
    <property type="project" value="UniProtKB-UniRule"/>
</dbReference>
<dbReference type="UniPathway" id="UPA00248">
    <property type="reaction ID" value="UER00314"/>
</dbReference>
<sequence>MSEDTARPERFEETLYPGWRQVFAVDRIVHRERTEHQDLVIFESPVFGRVLALDGIVQITEGDEYMYQEMMVHVPVIGHGDARRVCIVGGGDGGCLREALKHPQVEPTLVEIDAGVVEFSKRWLPSIGKAALEDPRSRLVIADGVDFMRTTDETFDVIIIDSTDPQGPGAVLFTQEFYAACHARLTERGVLVTQNGVPFTQGAEVTTSWHRLRGAGFADVAFYGVPVPSYVGGFMALGWASKDPATRDLSAETVTDRVAGLDLHTRYWTPEIQRACFALPQYIKDLMR</sequence>
<dbReference type="NCBIfam" id="NF002010">
    <property type="entry name" value="PRK00811.1"/>
    <property type="match status" value="1"/>
</dbReference>
<feature type="domain" description="PABS" evidence="7">
    <location>
        <begin position="8"/>
        <end position="242"/>
    </location>
</feature>
<dbReference type="GO" id="GO:0005829">
    <property type="term" value="C:cytosol"/>
    <property type="evidence" value="ECO:0007669"/>
    <property type="project" value="TreeGrafter"/>
</dbReference>
<evidence type="ECO:0000256" key="3">
    <source>
        <dbReference type="ARBA" id="ARBA00023066"/>
    </source>
</evidence>
<feature type="binding site" evidence="5">
    <location>
        <begin position="161"/>
        <end position="164"/>
    </location>
    <ligand>
        <name>spermidine</name>
        <dbReference type="ChEBI" id="CHEBI:57834"/>
    </ligand>
</feature>
<evidence type="ECO:0000256" key="5">
    <source>
        <dbReference type="HAMAP-Rule" id="MF_00198"/>
    </source>
</evidence>
<dbReference type="NCBIfam" id="TIGR00417">
    <property type="entry name" value="speE"/>
    <property type="match status" value="1"/>
</dbReference>
<dbReference type="Pfam" id="PF17284">
    <property type="entry name" value="Spermine_synt_N"/>
    <property type="match status" value="1"/>
</dbReference>
<feature type="active site" description="Proton acceptor" evidence="5 6">
    <location>
        <position position="161"/>
    </location>
</feature>
<dbReference type="CDD" id="cd02440">
    <property type="entry name" value="AdoMet_MTases"/>
    <property type="match status" value="1"/>
</dbReference>
<name>A0A7W6RWG3_9PROT</name>
<evidence type="ECO:0000256" key="4">
    <source>
        <dbReference type="ARBA" id="ARBA00023115"/>
    </source>
</evidence>
<dbReference type="EMBL" id="JACIGI010000002">
    <property type="protein sequence ID" value="MBB4284523.1"/>
    <property type="molecule type" value="Genomic_DNA"/>
</dbReference>
<evidence type="ECO:0000256" key="1">
    <source>
        <dbReference type="ARBA" id="ARBA00007867"/>
    </source>
</evidence>
<feature type="binding site" evidence="5">
    <location>
        <position position="37"/>
    </location>
    <ligand>
        <name>S-methyl-5'-thioadenosine</name>
        <dbReference type="ChEBI" id="CHEBI:17509"/>
    </ligand>
</feature>
<dbReference type="InterPro" id="IPR035246">
    <property type="entry name" value="Spermidine_synt_N"/>
</dbReference>
<feature type="binding site" evidence="5">
    <location>
        <begin position="143"/>
        <end position="144"/>
    </location>
    <ligand>
        <name>S-methyl-5'-thioadenosine</name>
        <dbReference type="ChEBI" id="CHEBI:17509"/>
    </ligand>
</feature>
<dbReference type="Gene3D" id="3.40.50.150">
    <property type="entry name" value="Vaccinia Virus protein VP39"/>
    <property type="match status" value="1"/>
</dbReference>
<dbReference type="PANTHER" id="PTHR11558">
    <property type="entry name" value="SPERMIDINE/SPERMINE SYNTHASE"/>
    <property type="match status" value="1"/>
</dbReference>
<gene>
    <name evidence="5" type="primary">speE</name>
    <name evidence="8" type="ORF">GGD88_000230</name>
</gene>
<dbReference type="PANTHER" id="PTHR11558:SF11">
    <property type="entry name" value="SPERMIDINE SYNTHASE"/>
    <property type="match status" value="1"/>
</dbReference>
<comment type="similarity">
    <text evidence="1 5">Belongs to the spermidine/spermine synthase family.</text>
</comment>
<dbReference type="SUPFAM" id="SSF53335">
    <property type="entry name" value="S-adenosyl-L-methionine-dependent methyltransferases"/>
    <property type="match status" value="1"/>
</dbReference>
<comment type="pathway">
    <text evidence="5">Amine and polyamine biosynthesis; spermidine biosynthesis; spermidine from putrescine: step 1/1.</text>
</comment>
<dbReference type="HAMAP" id="MF_00198">
    <property type="entry name" value="Spermidine_synth"/>
    <property type="match status" value="1"/>
</dbReference>
<dbReference type="AlphaFoldDB" id="A0A7W6RWG3"/>
<comment type="caution">
    <text evidence="8">The sequence shown here is derived from an EMBL/GenBank/DDBJ whole genome shotgun (WGS) entry which is preliminary data.</text>
</comment>
<comment type="subunit">
    <text evidence="5">Homodimer or homotetramer.</text>
</comment>
<evidence type="ECO:0000313" key="9">
    <source>
        <dbReference type="Proteomes" id="UP000555728"/>
    </source>
</evidence>
<keyword evidence="9" id="KW-1185">Reference proteome</keyword>
<comment type="function">
    <text evidence="5">Catalyzes the irreversible transfer of a propylamine group from the amino donor S-adenosylmethioninamine (decarboxy-AdoMet) to putrescine (1,4-diaminobutane) to yield spermidine.</text>
</comment>
<organism evidence="8 9">
    <name type="scientific">Roseospira goensis</name>
    <dbReference type="NCBI Taxonomy" id="391922"/>
    <lineage>
        <taxon>Bacteria</taxon>
        <taxon>Pseudomonadati</taxon>
        <taxon>Pseudomonadota</taxon>
        <taxon>Alphaproteobacteria</taxon>
        <taxon>Rhodospirillales</taxon>
        <taxon>Rhodospirillaceae</taxon>
        <taxon>Roseospira</taxon>
    </lineage>
</organism>
<dbReference type="PROSITE" id="PS51006">
    <property type="entry name" value="PABS_2"/>
    <property type="match status" value="1"/>
</dbReference>
<dbReference type="GO" id="GO:0008295">
    <property type="term" value="P:spermidine biosynthetic process"/>
    <property type="evidence" value="ECO:0007669"/>
    <property type="project" value="UniProtKB-UniRule"/>
</dbReference>
<dbReference type="InterPro" id="IPR030374">
    <property type="entry name" value="PABS"/>
</dbReference>
<keyword evidence="2 5" id="KW-0808">Transferase</keyword>
<comment type="caution">
    <text evidence="5">Lacks conserved residue(s) required for the propagation of feature annotation.</text>
</comment>
<keyword evidence="3 5" id="KW-0745">Spermidine biosynthesis</keyword>
<feature type="binding site" evidence="5">
    <location>
        <position position="111"/>
    </location>
    <ligand>
        <name>S-methyl-5'-thioadenosine</name>
        <dbReference type="ChEBI" id="CHEBI:17509"/>
    </ligand>
</feature>
<evidence type="ECO:0000256" key="2">
    <source>
        <dbReference type="ARBA" id="ARBA00022679"/>
    </source>
</evidence>
<reference evidence="8 9" key="1">
    <citation type="submission" date="2020-08" db="EMBL/GenBank/DDBJ databases">
        <title>Genome sequencing of Purple Non-Sulfur Bacteria from various extreme environments.</title>
        <authorList>
            <person name="Mayer M."/>
        </authorList>
    </citation>
    <scope>NUCLEOTIDE SEQUENCE [LARGE SCALE GENOMIC DNA]</scope>
    <source>
        <strain evidence="8 9">JA135</strain>
    </source>
</reference>
<evidence type="ECO:0000259" key="7">
    <source>
        <dbReference type="PROSITE" id="PS51006"/>
    </source>
</evidence>
<accession>A0A7W6RWG3</accession>
<dbReference type="RefSeq" id="WP_184431009.1">
    <property type="nucleotide sequence ID" value="NZ_JACIGI010000002.1"/>
</dbReference>
<feature type="binding site" evidence="5">
    <location>
        <position position="168"/>
    </location>
    <ligand>
        <name>S-methyl-5'-thioadenosine</name>
        <dbReference type="ChEBI" id="CHEBI:17509"/>
    </ligand>
</feature>
<evidence type="ECO:0000313" key="8">
    <source>
        <dbReference type="EMBL" id="MBB4284523.1"/>
    </source>
</evidence>
<comment type="catalytic activity">
    <reaction evidence="5">
        <text>S-adenosyl 3-(methylsulfanyl)propylamine + putrescine = S-methyl-5'-thioadenosine + spermidine + H(+)</text>
        <dbReference type="Rhea" id="RHEA:12721"/>
        <dbReference type="ChEBI" id="CHEBI:15378"/>
        <dbReference type="ChEBI" id="CHEBI:17509"/>
        <dbReference type="ChEBI" id="CHEBI:57443"/>
        <dbReference type="ChEBI" id="CHEBI:57834"/>
        <dbReference type="ChEBI" id="CHEBI:326268"/>
        <dbReference type="EC" id="2.5.1.16"/>
    </reaction>
</comment>
<dbReference type="InterPro" id="IPR037163">
    <property type="entry name" value="Spermidine_synt_N_sf"/>
</dbReference>